<reference evidence="3" key="1">
    <citation type="journal article" date="2019" name="Int. J. Syst. Evol. Microbiol.">
        <title>The Global Catalogue of Microorganisms (GCM) 10K type strain sequencing project: providing services to taxonomists for standard genome sequencing and annotation.</title>
        <authorList>
            <consortium name="The Broad Institute Genomics Platform"/>
            <consortium name="The Broad Institute Genome Sequencing Center for Infectious Disease"/>
            <person name="Wu L."/>
            <person name="Ma J."/>
        </authorList>
    </citation>
    <scope>NUCLEOTIDE SEQUENCE [LARGE SCALE GENOMIC DNA]</scope>
    <source>
        <strain evidence="3">JCM 17975</strain>
    </source>
</reference>
<comment type="caution">
    <text evidence="2">The sequence shown here is derived from an EMBL/GenBank/DDBJ whole genome shotgun (WGS) entry which is preliminary data.</text>
</comment>
<dbReference type="EMBL" id="BAABHM010000013">
    <property type="protein sequence ID" value="GAA4707813.1"/>
    <property type="molecule type" value="Genomic_DNA"/>
</dbReference>
<feature type="region of interest" description="Disordered" evidence="1">
    <location>
        <begin position="100"/>
        <end position="157"/>
    </location>
</feature>
<protein>
    <submittedName>
        <fullName evidence="2">Uncharacterized protein</fullName>
    </submittedName>
</protein>
<dbReference type="RefSeq" id="WP_253873223.1">
    <property type="nucleotide sequence ID" value="NZ_BAABHM010000013.1"/>
</dbReference>
<proteinExistence type="predicted"/>
<name>A0ABP8XGT3_9MICO</name>
<organism evidence="2 3">
    <name type="scientific">Promicromonospora umidemergens</name>
    <dbReference type="NCBI Taxonomy" id="629679"/>
    <lineage>
        <taxon>Bacteria</taxon>
        <taxon>Bacillati</taxon>
        <taxon>Actinomycetota</taxon>
        <taxon>Actinomycetes</taxon>
        <taxon>Micrococcales</taxon>
        <taxon>Promicromonosporaceae</taxon>
        <taxon>Promicromonospora</taxon>
    </lineage>
</organism>
<evidence type="ECO:0000313" key="2">
    <source>
        <dbReference type="EMBL" id="GAA4707813.1"/>
    </source>
</evidence>
<sequence>MATDSDPRALDDGAQAVRALHALIESTQQLEPADSYYAIRDLLACVRHLSQIAQHVATAHRNNADRAVPIDEFASGLGLTGAVGDQLDGCRQHLEGARTTLQNAADRSSRIHWLTPPRPTPAEPELREPSLGDNLPQPIAAPPGPVRRDAPSRGPQL</sequence>
<evidence type="ECO:0000313" key="3">
    <source>
        <dbReference type="Proteomes" id="UP001500843"/>
    </source>
</evidence>
<evidence type="ECO:0000256" key="1">
    <source>
        <dbReference type="SAM" id="MobiDB-lite"/>
    </source>
</evidence>
<keyword evidence="3" id="KW-1185">Reference proteome</keyword>
<dbReference type="Proteomes" id="UP001500843">
    <property type="component" value="Unassembled WGS sequence"/>
</dbReference>
<gene>
    <name evidence="2" type="ORF">GCM10023198_32900</name>
</gene>
<accession>A0ABP8XGT3</accession>